<evidence type="ECO:0000256" key="1">
    <source>
        <dbReference type="SAM" id="SignalP"/>
    </source>
</evidence>
<reference evidence="2" key="1">
    <citation type="journal article" date="2014" name="Int. J. Syst. Evol. Microbiol.">
        <title>Complete genome sequence of Corynebacterium casei LMG S-19264T (=DSM 44701T), isolated from a smear-ripened cheese.</title>
        <authorList>
            <consortium name="US DOE Joint Genome Institute (JGI-PGF)"/>
            <person name="Walter F."/>
            <person name="Albersmeier A."/>
            <person name="Kalinowski J."/>
            <person name="Ruckert C."/>
        </authorList>
    </citation>
    <scope>NUCLEOTIDE SEQUENCE</scope>
    <source>
        <strain evidence="2">CGMCC 1.15447</strain>
    </source>
</reference>
<accession>A0A916W4J1</accession>
<reference evidence="2" key="2">
    <citation type="submission" date="2020-09" db="EMBL/GenBank/DDBJ databases">
        <authorList>
            <person name="Sun Q."/>
            <person name="Zhou Y."/>
        </authorList>
    </citation>
    <scope>NUCLEOTIDE SEQUENCE</scope>
    <source>
        <strain evidence="2">CGMCC 1.15447</strain>
    </source>
</reference>
<evidence type="ECO:0000313" key="2">
    <source>
        <dbReference type="EMBL" id="GGA67114.1"/>
    </source>
</evidence>
<feature type="chain" id="PRO_5037410806" description="Copper-binding protein" evidence="1">
    <location>
        <begin position="25"/>
        <end position="112"/>
    </location>
</feature>
<sequence>MNRRYLIAVALVAASLVASPVVFASPIVGVSSLHAMFGRGKTDKVKEVRLTLNNGSSTDRQVLAGDKALTIAAGTSVTLELPVGTRITTNDEAKSLILEVASRYSGTTVTLK</sequence>
<dbReference type="EMBL" id="BMJB01000001">
    <property type="protein sequence ID" value="GGA67114.1"/>
    <property type="molecule type" value="Genomic_DNA"/>
</dbReference>
<comment type="caution">
    <text evidence="2">The sequence shown here is derived from an EMBL/GenBank/DDBJ whole genome shotgun (WGS) entry which is preliminary data.</text>
</comment>
<dbReference type="RefSeq" id="WP_188759011.1">
    <property type="nucleotide sequence ID" value="NZ_BMJB01000001.1"/>
</dbReference>
<gene>
    <name evidence="2" type="ORF">GCM10011507_18300</name>
</gene>
<dbReference type="Proteomes" id="UP000648801">
    <property type="component" value="Unassembled WGS sequence"/>
</dbReference>
<dbReference type="AlphaFoldDB" id="A0A916W4J1"/>
<feature type="signal peptide" evidence="1">
    <location>
        <begin position="1"/>
        <end position="24"/>
    </location>
</feature>
<name>A0A916W4J1_9BACT</name>
<protein>
    <recommendedName>
        <fullName evidence="4">Copper-binding protein</fullName>
    </recommendedName>
</protein>
<keyword evidence="3" id="KW-1185">Reference proteome</keyword>
<keyword evidence="1" id="KW-0732">Signal</keyword>
<evidence type="ECO:0000313" key="3">
    <source>
        <dbReference type="Proteomes" id="UP000648801"/>
    </source>
</evidence>
<organism evidence="2 3">
    <name type="scientific">Edaphobacter acidisoli</name>
    <dbReference type="NCBI Taxonomy" id="2040573"/>
    <lineage>
        <taxon>Bacteria</taxon>
        <taxon>Pseudomonadati</taxon>
        <taxon>Acidobacteriota</taxon>
        <taxon>Terriglobia</taxon>
        <taxon>Terriglobales</taxon>
        <taxon>Acidobacteriaceae</taxon>
        <taxon>Edaphobacter</taxon>
    </lineage>
</organism>
<proteinExistence type="predicted"/>
<evidence type="ECO:0008006" key="4">
    <source>
        <dbReference type="Google" id="ProtNLM"/>
    </source>
</evidence>